<dbReference type="InterPro" id="IPR006624">
    <property type="entry name" value="Beta-propeller_rpt_TECPR"/>
</dbReference>
<dbReference type="PANTHER" id="PTHR23287">
    <property type="entry name" value="RUBY-EYE2-LIKE PROTEIN"/>
    <property type="match status" value="1"/>
</dbReference>
<evidence type="ECO:0000313" key="3">
    <source>
        <dbReference type="EMBL" id="KAK1158687.1"/>
    </source>
</evidence>
<dbReference type="PANTHER" id="PTHR23287:SF16">
    <property type="entry name" value="TECTONIN BETA-PROPELLER REPEAT-CONTAINING PROTEIN 2"/>
    <property type="match status" value="1"/>
</dbReference>
<feature type="region of interest" description="Disordered" evidence="1">
    <location>
        <begin position="440"/>
        <end position="459"/>
    </location>
</feature>
<keyword evidence="4" id="KW-1185">Reference proteome</keyword>
<feature type="region of interest" description="Disordered" evidence="1">
    <location>
        <begin position="750"/>
        <end position="816"/>
    </location>
</feature>
<evidence type="ECO:0000259" key="2">
    <source>
        <dbReference type="Pfam" id="PF23756"/>
    </source>
</evidence>
<comment type="caution">
    <text evidence="3">The sequence shown here is derived from an EMBL/GenBank/DDBJ whole genome shotgun (WGS) entry which is preliminary data.</text>
</comment>
<feature type="domain" description="HPS5-like beta-propeller" evidence="2">
    <location>
        <begin position="116"/>
        <end position="425"/>
    </location>
</feature>
<proteinExistence type="predicted"/>
<dbReference type="GO" id="GO:0032527">
    <property type="term" value="P:protein exit from endoplasmic reticulum"/>
    <property type="evidence" value="ECO:0007669"/>
    <property type="project" value="TreeGrafter"/>
</dbReference>
<feature type="compositionally biased region" description="Low complexity" evidence="1">
    <location>
        <begin position="527"/>
        <end position="543"/>
    </location>
</feature>
<protein>
    <submittedName>
        <fullName evidence="3">Tectonin beta-propeller repeat-containing protein 2-like isoform X1</fullName>
    </submittedName>
</protein>
<dbReference type="SMART" id="SM00706">
    <property type="entry name" value="TECPR"/>
    <property type="match status" value="10"/>
</dbReference>
<feature type="region of interest" description="Disordered" evidence="1">
    <location>
        <begin position="1"/>
        <end position="24"/>
    </location>
</feature>
<feature type="region of interest" description="Disordered" evidence="1">
    <location>
        <begin position="518"/>
        <end position="543"/>
    </location>
</feature>
<dbReference type="InterPro" id="IPR036322">
    <property type="entry name" value="WD40_repeat_dom_sf"/>
</dbReference>
<name>A0AAD8G0L5_ACIOX</name>
<dbReference type="InterPro" id="IPR015943">
    <property type="entry name" value="WD40/YVTN_repeat-like_dom_sf"/>
</dbReference>
<dbReference type="InterPro" id="IPR009091">
    <property type="entry name" value="RCC1/BLIP-II"/>
</dbReference>
<gene>
    <name evidence="3" type="primary">TECPR2</name>
    <name evidence="3" type="ORF">AOXY_G22418</name>
</gene>
<dbReference type="GO" id="GO:0005737">
    <property type="term" value="C:cytoplasm"/>
    <property type="evidence" value="ECO:0007669"/>
    <property type="project" value="GOC"/>
</dbReference>
<dbReference type="Gene3D" id="2.130.10.10">
    <property type="entry name" value="YVTN repeat-like/Quinoprotein amine dehydrogenase"/>
    <property type="match status" value="1"/>
</dbReference>
<sequence>MKKSRLPSRIHQHASAHQHSTPPHWELLATNPAEENKGDFIAVCSSLLNISFEDDQAGVTGLFGYQVRVSVSVAVPPHPAMAANSPPVPLKEFCPLYYLLNAIPAKVQKGFRSVLVYLTALDASSDYIAVGSSIGMLYLYCRRLNQMKKYNLEGKSESITAVKLLSCFDDLVAVGTALGRVVLFQLVCPLPGRNKQLRRFDVVGLHKSTVTALAWSANGMKLFSGDDKGKIVYSSLDLDQGVCNPSVLLEEQAAVVQLDYSHKVLLVSTCQRCLLFYTECNAVQQIGTKPRKSSGRFGACFHPSLCKQSDLTVYAARPGLRLWKADVHGTVQATFILKDLFAQGVRQFELFPRAGAGGTGGYRPPERQLGQVACFLREGWLLSWNEYSVYLVDSVSQAVIGGLEGSGDIVSVSCTENEIFLLKGDRDLIRISNRPEGLPSIDSGSRLNSPLATTPSVLTPTGSVETAQQIRTMSIISEFGDKRTGVLQLAQDDQEPAVLWGRPPESQAGDLKGIVTELSTEQGQKGSPVTSETRSRSSSVNSWDSAVGLGATVDHTASEVSADSPHSSARFSTISVEEFDQELVVKSIKVKKKKKKRRQDSGNQMSENSWSDGVFILEPESDGPSTPVCDFLSDRTSSLDLQSTDSPDRASLVQEDSCSDVFTVLQSPELVSTVPNKEPDTDLLSAAGPRERFVPVSPPASFTPLESKDVWTETPTCLQSEDHELLQRGQECPADNAVPDLQSHVQNWESVPGNQTASECYSRSAQSAEDSKPGEVGTALAEATNRRSWSSEGPLFPSTHAPFAGEEAEPPNTSDSHEMYPEDLVNLSDAMNDASECESVRYVRTETCNQEPLSLSSDDEDIYGHGMSHSCSEANVADGISGTSHPGDQMKPSLDDSSLFRSDQFAESWMGYSGPGYGILSLVVSEKYIWCLDFKGGLYCSALPSAGLRWQKYEDNVQQMAVSPSGALLWKIELKTNKAFACAKVTIKGKRHWYEALPQAAFVALSDDTAWIIRTNGDLYLQTGLSIERPCARAVKVDCPCPLSQIASRDNVVWALTEQRAVFCREGLSSFCTEGERWKYDSVSERQGLEPVCISLGDHHTAWALDTNGNLWFRTGVTPKKPQGEDDHWWQVSITDYVVFDQSSLFQTIIHATQTVASAAQAPVEKVADKLRVAFWTQQPQCQPSLISVNTGGVWITSGRNEFHVAKGNLTGTYWMNVVPRGTASATKWAFVFASPAPTKQGSFLWLRQSCKDLFCISDHNPQFRPSTLQLPPDVEMVQLSACQDAVWGLDTHGSVYIRSLSKSCPSGMHWTRLDLSQLGRIKLASFSCGSQNVWACDVNGVVYFRVGTQPLNPSLMLPAWISIEPPEQPVGMHLVSVHSSPNDRMLWAVDSKGNVHVRTGITEDMPVGTDWEHIPGLQAGELAVSSRTVWVRCPNGDVARRYGITDKNPAGDYWKKVPGCVACLTVTPLDELWAISQSGGLIQRLTKTFQHDRSSAKPSGSAVCVQSEDLEEEWEVI</sequence>
<dbReference type="Proteomes" id="UP001230051">
    <property type="component" value="Unassembled WGS sequence"/>
</dbReference>
<evidence type="ECO:0000313" key="4">
    <source>
        <dbReference type="Proteomes" id="UP001230051"/>
    </source>
</evidence>
<dbReference type="SUPFAM" id="SSF50978">
    <property type="entry name" value="WD40 repeat-like"/>
    <property type="match status" value="1"/>
</dbReference>
<feature type="compositionally biased region" description="Basic residues" evidence="1">
    <location>
        <begin position="1"/>
        <end position="16"/>
    </location>
</feature>
<feature type="region of interest" description="Disordered" evidence="1">
    <location>
        <begin position="590"/>
        <end position="628"/>
    </location>
</feature>
<reference evidence="3" key="1">
    <citation type="submission" date="2022-02" db="EMBL/GenBank/DDBJ databases">
        <title>Atlantic sturgeon de novo genome assembly.</title>
        <authorList>
            <person name="Stock M."/>
            <person name="Klopp C."/>
            <person name="Guiguen Y."/>
            <person name="Cabau C."/>
            <person name="Parinello H."/>
            <person name="Santidrian Yebra-Pimentel E."/>
            <person name="Kuhl H."/>
            <person name="Dirks R.P."/>
            <person name="Guessner J."/>
            <person name="Wuertz S."/>
            <person name="Du K."/>
            <person name="Schartl M."/>
        </authorList>
    </citation>
    <scope>NUCLEOTIDE SEQUENCE</scope>
    <source>
        <strain evidence="3">STURGEONOMICS-FGT-2020</strain>
        <tissue evidence="3">Whole blood</tissue>
    </source>
</reference>
<dbReference type="Pfam" id="PF23756">
    <property type="entry name" value="Beta-prop_HPS5"/>
    <property type="match status" value="1"/>
</dbReference>
<dbReference type="EMBL" id="JAGXEW010000023">
    <property type="protein sequence ID" value="KAK1158687.1"/>
    <property type="molecule type" value="Genomic_DNA"/>
</dbReference>
<dbReference type="SUPFAM" id="SSF50985">
    <property type="entry name" value="RCC1/BLIP-II"/>
    <property type="match status" value="1"/>
</dbReference>
<dbReference type="InterPro" id="IPR056499">
    <property type="entry name" value="Beta-prop_HPS5-like"/>
</dbReference>
<organism evidence="3 4">
    <name type="scientific">Acipenser oxyrinchus oxyrinchus</name>
    <dbReference type="NCBI Taxonomy" id="40147"/>
    <lineage>
        <taxon>Eukaryota</taxon>
        <taxon>Metazoa</taxon>
        <taxon>Chordata</taxon>
        <taxon>Craniata</taxon>
        <taxon>Vertebrata</taxon>
        <taxon>Euteleostomi</taxon>
        <taxon>Actinopterygii</taxon>
        <taxon>Chondrostei</taxon>
        <taxon>Acipenseriformes</taxon>
        <taxon>Acipenseridae</taxon>
        <taxon>Acipenser</taxon>
    </lineage>
</organism>
<feature type="compositionally biased region" description="Polar residues" evidence="1">
    <location>
        <begin position="442"/>
        <end position="459"/>
    </location>
</feature>
<dbReference type="Pfam" id="PF19193">
    <property type="entry name" value="Tectonin"/>
    <property type="match status" value="1"/>
</dbReference>
<dbReference type="Pfam" id="PF06462">
    <property type="entry name" value="Hyd_WA"/>
    <property type="match status" value="2"/>
</dbReference>
<evidence type="ECO:0000256" key="1">
    <source>
        <dbReference type="SAM" id="MobiDB-lite"/>
    </source>
</evidence>
<accession>A0AAD8G0L5</accession>
<feature type="compositionally biased region" description="Polar residues" evidence="1">
    <location>
        <begin position="750"/>
        <end position="768"/>
    </location>
</feature>
<feature type="compositionally biased region" description="Polar residues" evidence="1">
    <location>
        <begin position="601"/>
        <end position="611"/>
    </location>
</feature>